<dbReference type="EMBL" id="FOKC01000004">
    <property type="protein sequence ID" value="SFB13909.1"/>
    <property type="molecule type" value="Genomic_DNA"/>
</dbReference>
<sequence>MPALLYRAQVPDHDEIVRLYGPWLPRTPRDVATLMQGYGGPWWIAGGWAVEAFTGVPRDHDDVDPSIPRGDVAALRDHLRGRLDVWQADDGLLRPMVEETDTISDTCENLWLRPSGADPWEYDVILMHATPTTWTFKRDARISLPLSEILWVSGGITYLRPEVQLLHKARAVRPKDQVDFDVCAPLLADEGRSWLRGALALAHPGHPWLRRL</sequence>
<dbReference type="Proteomes" id="UP000199113">
    <property type="component" value="Unassembled WGS sequence"/>
</dbReference>
<accession>A0A1I0YKJ3</accession>
<evidence type="ECO:0000313" key="1">
    <source>
        <dbReference type="EMBL" id="SFB13909.1"/>
    </source>
</evidence>
<dbReference type="Pfam" id="PF10706">
    <property type="entry name" value="Aminoglyc_resit"/>
    <property type="match status" value="1"/>
</dbReference>
<reference evidence="1" key="1">
    <citation type="submission" date="2016-10" db="EMBL/GenBank/DDBJ databases">
        <authorList>
            <person name="de Groot N.N."/>
        </authorList>
    </citation>
    <scope>NUCLEOTIDE SEQUENCE [LARGE SCALE GENOMIC DNA]</scope>
    <source>
        <strain evidence="1">CGMCC 1.10697</strain>
    </source>
</reference>
<gene>
    <name evidence="1" type="ORF">SAMN05192575_10455</name>
</gene>
<dbReference type="Gene3D" id="3.30.460.40">
    <property type="match status" value="1"/>
</dbReference>
<evidence type="ECO:0008006" key="3">
    <source>
        <dbReference type="Google" id="ProtNLM"/>
    </source>
</evidence>
<dbReference type="STRING" id="748909.SAMN05192575_10455"/>
<proteinExistence type="predicted"/>
<dbReference type="AlphaFoldDB" id="A0A1I0YKJ3"/>
<organism evidence="1 2">
    <name type="scientific">Nocardioides alpinus</name>
    <dbReference type="NCBI Taxonomy" id="748909"/>
    <lineage>
        <taxon>Bacteria</taxon>
        <taxon>Bacillati</taxon>
        <taxon>Actinomycetota</taxon>
        <taxon>Actinomycetes</taxon>
        <taxon>Propionibacteriales</taxon>
        <taxon>Nocardioidaceae</taxon>
        <taxon>Nocardioides</taxon>
    </lineage>
</organism>
<name>A0A1I0YKJ3_9ACTN</name>
<evidence type="ECO:0000313" key="2">
    <source>
        <dbReference type="Proteomes" id="UP000199113"/>
    </source>
</evidence>
<dbReference type="InterPro" id="IPR019646">
    <property type="entry name" value="Aminoglyc_AdlTrfase"/>
</dbReference>
<protein>
    <recommendedName>
        <fullName evidence="3">Aminoglycoside-2''-adenylyltransferase</fullName>
    </recommendedName>
</protein>